<feature type="binding site" evidence="6">
    <location>
        <position position="133"/>
    </location>
    <ligand>
        <name>S-adenosyl-L-methionine</name>
        <dbReference type="ChEBI" id="CHEBI:59789"/>
    </ligand>
</feature>
<evidence type="ECO:0000256" key="2">
    <source>
        <dbReference type="ARBA" id="ARBA00022603"/>
    </source>
</evidence>
<protein>
    <recommendedName>
        <fullName evidence="6">tRNA (cytidine(34)-2'-O)-methyltransferase</fullName>
        <ecNumber evidence="6">2.1.1.207</ecNumber>
    </recommendedName>
    <alternativeName>
        <fullName evidence="6">tRNA (cytidine/uridine-2'-O-)-methyltransferase TrmL</fullName>
    </alternativeName>
</protein>
<name>A0ABZ2I2C9_9HYPH</name>
<comment type="subunit">
    <text evidence="6">Homodimer.</text>
</comment>
<dbReference type="Pfam" id="PF00588">
    <property type="entry name" value="SpoU_methylase"/>
    <property type="match status" value="1"/>
</dbReference>
<evidence type="ECO:0000256" key="4">
    <source>
        <dbReference type="ARBA" id="ARBA00022691"/>
    </source>
</evidence>
<reference evidence="8 9" key="1">
    <citation type="submission" date="2024-02" db="EMBL/GenBank/DDBJ databases">
        <title>Complete genome sequence of Pelagibacterium nitratireducens ZH15.</title>
        <authorList>
            <person name="Zhao L.H."/>
        </authorList>
    </citation>
    <scope>NUCLEOTIDE SEQUENCE [LARGE SCALE GENOMIC DNA]</scope>
    <source>
        <strain evidence="8 9">ZH15</strain>
    </source>
</reference>
<evidence type="ECO:0000256" key="3">
    <source>
        <dbReference type="ARBA" id="ARBA00022679"/>
    </source>
</evidence>
<keyword evidence="9" id="KW-1185">Reference proteome</keyword>
<comment type="similarity">
    <text evidence="6">Belongs to the class IV-like SAM-binding methyltransferase superfamily. RNA methyltransferase TrmH family. TrmL subfamily.</text>
</comment>
<evidence type="ECO:0000256" key="5">
    <source>
        <dbReference type="ARBA" id="ARBA00022694"/>
    </source>
</evidence>
<dbReference type="Gene3D" id="3.40.1280.10">
    <property type="match status" value="1"/>
</dbReference>
<organism evidence="8 9">
    <name type="scientific">Pelagibacterium nitratireducens</name>
    <dbReference type="NCBI Taxonomy" id="1046114"/>
    <lineage>
        <taxon>Bacteria</taxon>
        <taxon>Pseudomonadati</taxon>
        <taxon>Pseudomonadota</taxon>
        <taxon>Alphaproteobacteria</taxon>
        <taxon>Hyphomicrobiales</taxon>
        <taxon>Devosiaceae</taxon>
        <taxon>Pelagibacterium</taxon>
    </lineage>
</organism>
<keyword evidence="5 6" id="KW-0819">tRNA processing</keyword>
<evidence type="ECO:0000313" key="9">
    <source>
        <dbReference type="Proteomes" id="UP001369958"/>
    </source>
</evidence>
<keyword evidence="3 6" id="KW-0808">Transferase</keyword>
<dbReference type="EMBL" id="CP146275">
    <property type="protein sequence ID" value="WWT33962.1"/>
    <property type="molecule type" value="Genomic_DNA"/>
</dbReference>
<dbReference type="GO" id="GO:0032259">
    <property type="term" value="P:methylation"/>
    <property type="evidence" value="ECO:0007669"/>
    <property type="project" value="UniProtKB-KW"/>
</dbReference>
<dbReference type="PANTHER" id="PTHR42971:SF1">
    <property type="entry name" value="TRNA (CYTIDINE(34)-2'-O)-METHYLTRANSFERASE"/>
    <property type="match status" value="1"/>
</dbReference>
<gene>
    <name evidence="6" type="primary">trmL</name>
    <name evidence="8" type="ORF">V6617_05740</name>
</gene>
<feature type="binding site" evidence="6">
    <location>
        <position position="125"/>
    </location>
    <ligand>
        <name>S-adenosyl-L-methionine</name>
        <dbReference type="ChEBI" id="CHEBI:59789"/>
    </ligand>
</feature>
<feature type="domain" description="tRNA/rRNA methyltransferase SpoU type" evidence="7">
    <location>
        <begin position="5"/>
        <end position="144"/>
    </location>
</feature>
<proteinExistence type="inferred from homology"/>
<feature type="binding site" evidence="6">
    <location>
        <position position="83"/>
    </location>
    <ligand>
        <name>S-adenosyl-L-methionine</name>
        <dbReference type="ChEBI" id="CHEBI:59789"/>
    </ligand>
</feature>
<feature type="binding site" evidence="6">
    <location>
        <position position="105"/>
    </location>
    <ligand>
        <name>S-adenosyl-L-methionine</name>
        <dbReference type="ChEBI" id="CHEBI:59789"/>
    </ligand>
</feature>
<comment type="function">
    <text evidence="6">Methylates the ribose at the nucleotide 34 wobble position in the two leucyl isoacceptors tRNA(Leu)(CmAA) and tRNA(Leu)(cmnm5UmAA). Catalyzes the methyl transfer from S-adenosyl-L-methionine to the 2'-OH of the wobble nucleotide.</text>
</comment>
<evidence type="ECO:0000259" key="7">
    <source>
        <dbReference type="Pfam" id="PF00588"/>
    </source>
</evidence>
<dbReference type="PIRSF" id="PIRSF029256">
    <property type="entry name" value="SpoU_TrmH_prd"/>
    <property type="match status" value="1"/>
</dbReference>
<dbReference type="RefSeq" id="WP_338609707.1">
    <property type="nucleotide sequence ID" value="NZ_CP146275.1"/>
</dbReference>
<dbReference type="PANTHER" id="PTHR42971">
    <property type="entry name" value="TRNA (CYTIDINE(34)-2'-O)-METHYLTRANSFERASE"/>
    <property type="match status" value="1"/>
</dbReference>
<sequence length="164" mass="17824">MPLPIALALYQPDIALNTGTLLRLGACLGVPVHIIHPTGFAFSRAALKRSGMDYLDSVEMIEHDSYARFDHWRRDQGKRLVLLTTRASIPHHGTRYEADDILMVGRESAGVPPEIADSAELRVRIPMQPASRSLNVAISASIVLGEALRQTGGFERLTGSPATG</sequence>
<comment type="catalytic activity">
    <reaction evidence="6">
        <text>5-carboxymethylaminomethyluridine(34) in tRNA(Leu) + S-adenosyl-L-methionine = 5-carboxymethylaminomethyl-2'-O-methyluridine(34) in tRNA(Leu) + S-adenosyl-L-homocysteine + H(+)</text>
        <dbReference type="Rhea" id="RHEA:43088"/>
        <dbReference type="Rhea" id="RHEA-COMP:10333"/>
        <dbReference type="Rhea" id="RHEA-COMP:10334"/>
        <dbReference type="ChEBI" id="CHEBI:15378"/>
        <dbReference type="ChEBI" id="CHEBI:57856"/>
        <dbReference type="ChEBI" id="CHEBI:59789"/>
        <dbReference type="ChEBI" id="CHEBI:74508"/>
        <dbReference type="ChEBI" id="CHEBI:74511"/>
        <dbReference type="EC" id="2.1.1.207"/>
    </reaction>
</comment>
<keyword evidence="4 6" id="KW-0949">S-adenosyl-L-methionine</keyword>
<dbReference type="InterPro" id="IPR016914">
    <property type="entry name" value="TrmL"/>
</dbReference>
<dbReference type="CDD" id="cd18094">
    <property type="entry name" value="SpoU-like_TrmL"/>
    <property type="match status" value="1"/>
</dbReference>
<keyword evidence="1 6" id="KW-0963">Cytoplasm</keyword>
<keyword evidence="2 6" id="KW-0489">Methyltransferase</keyword>
<evidence type="ECO:0000313" key="8">
    <source>
        <dbReference type="EMBL" id="WWT33962.1"/>
    </source>
</evidence>
<dbReference type="InterPro" id="IPR029026">
    <property type="entry name" value="tRNA_m1G_MTases_N"/>
</dbReference>
<comment type="catalytic activity">
    <reaction evidence="6">
        <text>cytidine(34) in tRNA + S-adenosyl-L-methionine = 2'-O-methylcytidine(34) in tRNA + S-adenosyl-L-homocysteine + H(+)</text>
        <dbReference type="Rhea" id="RHEA:43084"/>
        <dbReference type="Rhea" id="RHEA-COMP:10331"/>
        <dbReference type="Rhea" id="RHEA-COMP:10332"/>
        <dbReference type="ChEBI" id="CHEBI:15378"/>
        <dbReference type="ChEBI" id="CHEBI:57856"/>
        <dbReference type="ChEBI" id="CHEBI:59789"/>
        <dbReference type="ChEBI" id="CHEBI:74495"/>
        <dbReference type="ChEBI" id="CHEBI:82748"/>
        <dbReference type="EC" id="2.1.1.207"/>
    </reaction>
</comment>
<accession>A0ABZ2I2C9</accession>
<comment type="subcellular location">
    <subcellularLocation>
        <location evidence="6">Cytoplasm</location>
    </subcellularLocation>
</comment>
<dbReference type="Proteomes" id="UP001369958">
    <property type="component" value="Chromosome"/>
</dbReference>
<evidence type="ECO:0000256" key="1">
    <source>
        <dbReference type="ARBA" id="ARBA00022490"/>
    </source>
</evidence>
<dbReference type="SUPFAM" id="SSF75217">
    <property type="entry name" value="alpha/beta knot"/>
    <property type="match status" value="1"/>
</dbReference>
<dbReference type="EC" id="2.1.1.207" evidence="6"/>
<dbReference type="HAMAP" id="MF_01885">
    <property type="entry name" value="tRNA_methyltr_TrmL"/>
    <property type="match status" value="1"/>
</dbReference>
<dbReference type="GO" id="GO:0008168">
    <property type="term" value="F:methyltransferase activity"/>
    <property type="evidence" value="ECO:0007669"/>
    <property type="project" value="UniProtKB-KW"/>
</dbReference>
<evidence type="ECO:0000256" key="6">
    <source>
        <dbReference type="HAMAP-Rule" id="MF_01885"/>
    </source>
</evidence>
<dbReference type="InterPro" id="IPR001537">
    <property type="entry name" value="SpoU_MeTrfase"/>
</dbReference>
<dbReference type="InterPro" id="IPR029028">
    <property type="entry name" value="Alpha/beta_knot_MTases"/>
</dbReference>